<feature type="transmembrane region" description="Helical" evidence="6">
    <location>
        <begin position="150"/>
        <end position="170"/>
    </location>
</feature>
<dbReference type="PANTHER" id="PTHR42770:SF18">
    <property type="entry name" value="ARGININE_AGMATINE ANTIPORTER"/>
    <property type="match status" value="1"/>
</dbReference>
<dbReference type="RefSeq" id="WP_367974948.1">
    <property type="nucleotide sequence ID" value="NZ_JBFPEQ010000001.1"/>
</dbReference>
<dbReference type="InterPro" id="IPR050367">
    <property type="entry name" value="APC_superfamily"/>
</dbReference>
<gene>
    <name evidence="7" type="ORF">AB3K24_07960</name>
</gene>
<evidence type="ECO:0000256" key="3">
    <source>
        <dbReference type="ARBA" id="ARBA00022692"/>
    </source>
</evidence>
<evidence type="ECO:0000256" key="5">
    <source>
        <dbReference type="ARBA" id="ARBA00023136"/>
    </source>
</evidence>
<sequence>MAEKKLLSPAVVYLLGINSIIGSGIFLLSGKIYHDAGTGSLWAILLAGLSIFIIAFSYTNMSKIYPENGGAFIYAKAVFGRFTGFIVGMVTWLLGTVTMATEVSALLTAIKMISPNINTRMIGVGLLVILGIISCFGSAIISVLDNVTSLIKVLIVIIFIATTIWLVKLANFNFLPLAPRSFSTSLTGFLSAYGTVFFFFTGFSFLPVNAEKMTDPAKNLPKIMSLVMITCIVIYVIIQGITIGVLGNRLPDTIVPAATIFSEVVGAIGIPLFVISVCWSIFGVIVATTFNTPTILSSLALDHEDVPLLVARKNRFGSPVLAVILTTVVGIFLFLTGNYVFLSGLTVFMSFVQYLSTGLANIKAKYRWIGWGTVLFSLILLASFTPRVLLFGVSFIVILSVIYLFVKVDDVHLEKIKQQKKILKERHV</sequence>
<evidence type="ECO:0000313" key="8">
    <source>
        <dbReference type="Proteomes" id="UP001556617"/>
    </source>
</evidence>
<dbReference type="InterPro" id="IPR002293">
    <property type="entry name" value="AA/rel_permease1"/>
</dbReference>
<name>A0ABV3S5E6_9LACO</name>
<feature type="transmembrane region" description="Helical" evidence="6">
    <location>
        <begin position="366"/>
        <end position="382"/>
    </location>
</feature>
<evidence type="ECO:0000256" key="2">
    <source>
        <dbReference type="ARBA" id="ARBA00022475"/>
    </source>
</evidence>
<comment type="caution">
    <text evidence="7">The sequence shown here is derived from an EMBL/GenBank/DDBJ whole genome shotgun (WGS) entry which is preliminary data.</text>
</comment>
<evidence type="ECO:0000256" key="1">
    <source>
        <dbReference type="ARBA" id="ARBA00004651"/>
    </source>
</evidence>
<keyword evidence="3 6" id="KW-0812">Transmembrane</keyword>
<keyword evidence="5 6" id="KW-0472">Membrane</keyword>
<feature type="transmembrane region" description="Helical" evidence="6">
    <location>
        <begin position="341"/>
        <end position="359"/>
    </location>
</feature>
<feature type="transmembrane region" description="Helical" evidence="6">
    <location>
        <begin position="121"/>
        <end position="144"/>
    </location>
</feature>
<dbReference type="Gene3D" id="1.20.1740.10">
    <property type="entry name" value="Amino acid/polyamine transporter I"/>
    <property type="match status" value="1"/>
</dbReference>
<accession>A0ABV3S5E6</accession>
<feature type="transmembrane region" description="Helical" evidence="6">
    <location>
        <begin position="6"/>
        <end position="28"/>
    </location>
</feature>
<reference evidence="7 8" key="1">
    <citation type="submission" date="2024-07" db="EMBL/GenBank/DDBJ databases">
        <authorList>
            <person name="Yun M."/>
        </authorList>
    </citation>
    <scope>NUCLEOTIDE SEQUENCE [LARGE SCALE GENOMIC DNA]</scope>
    <source>
        <strain evidence="7 8">MS01</strain>
    </source>
</reference>
<proteinExistence type="predicted"/>
<keyword evidence="8" id="KW-1185">Reference proteome</keyword>
<dbReference type="Proteomes" id="UP001556617">
    <property type="component" value="Unassembled WGS sequence"/>
</dbReference>
<feature type="transmembrane region" description="Helical" evidence="6">
    <location>
        <begin position="316"/>
        <end position="335"/>
    </location>
</feature>
<protein>
    <submittedName>
        <fullName evidence="7">APC family permease</fullName>
    </submittedName>
</protein>
<dbReference type="PIRSF" id="PIRSF006060">
    <property type="entry name" value="AA_transporter"/>
    <property type="match status" value="1"/>
</dbReference>
<feature type="transmembrane region" description="Helical" evidence="6">
    <location>
        <begin position="388"/>
        <end position="406"/>
    </location>
</feature>
<feature type="transmembrane region" description="Helical" evidence="6">
    <location>
        <begin position="78"/>
        <end position="100"/>
    </location>
</feature>
<evidence type="ECO:0000256" key="4">
    <source>
        <dbReference type="ARBA" id="ARBA00022989"/>
    </source>
</evidence>
<evidence type="ECO:0000313" key="7">
    <source>
        <dbReference type="EMBL" id="MEX0381285.1"/>
    </source>
</evidence>
<comment type="subcellular location">
    <subcellularLocation>
        <location evidence="1">Cell membrane</location>
        <topology evidence="1">Multi-pass membrane protein</topology>
    </subcellularLocation>
</comment>
<keyword evidence="4 6" id="KW-1133">Transmembrane helix</keyword>
<organism evidence="7 8">
    <name type="scientific">Leuconostoc aquikimchii</name>
    <dbReference type="NCBI Taxonomy" id="3236804"/>
    <lineage>
        <taxon>Bacteria</taxon>
        <taxon>Bacillati</taxon>
        <taxon>Bacillota</taxon>
        <taxon>Bacilli</taxon>
        <taxon>Lactobacillales</taxon>
        <taxon>Lactobacillaceae</taxon>
        <taxon>Leuconostoc</taxon>
    </lineage>
</organism>
<feature type="transmembrane region" description="Helical" evidence="6">
    <location>
        <begin position="40"/>
        <end position="58"/>
    </location>
</feature>
<evidence type="ECO:0000256" key="6">
    <source>
        <dbReference type="SAM" id="Phobius"/>
    </source>
</evidence>
<dbReference type="Pfam" id="PF13520">
    <property type="entry name" value="AA_permease_2"/>
    <property type="match status" value="1"/>
</dbReference>
<feature type="transmembrane region" description="Helical" evidence="6">
    <location>
        <begin position="182"/>
        <end position="203"/>
    </location>
</feature>
<feature type="transmembrane region" description="Helical" evidence="6">
    <location>
        <begin position="223"/>
        <end position="247"/>
    </location>
</feature>
<keyword evidence="2" id="KW-1003">Cell membrane</keyword>
<dbReference type="PANTHER" id="PTHR42770">
    <property type="entry name" value="AMINO ACID TRANSPORTER-RELATED"/>
    <property type="match status" value="1"/>
</dbReference>
<dbReference type="EMBL" id="JBFPER010000001">
    <property type="protein sequence ID" value="MEX0381285.1"/>
    <property type="molecule type" value="Genomic_DNA"/>
</dbReference>